<evidence type="ECO:0000313" key="7">
    <source>
        <dbReference type="EMBL" id="CAH2351292.1"/>
    </source>
</evidence>
<reference evidence="7" key="1">
    <citation type="submission" date="2022-03" db="EMBL/GenBank/DDBJ databases">
        <authorList>
            <person name="Legras J.-L."/>
            <person name="Devillers H."/>
            <person name="Grondin C."/>
        </authorList>
    </citation>
    <scope>NUCLEOTIDE SEQUENCE</scope>
    <source>
        <strain evidence="7">CLIB 1423</strain>
    </source>
</reference>
<evidence type="ECO:0000256" key="1">
    <source>
        <dbReference type="ARBA" id="ARBA00001947"/>
    </source>
</evidence>
<dbReference type="PROSITE" id="PS00059">
    <property type="entry name" value="ADH_ZINC"/>
    <property type="match status" value="1"/>
</dbReference>
<dbReference type="OrthoDB" id="1879366at2759"/>
<evidence type="ECO:0000256" key="3">
    <source>
        <dbReference type="ARBA" id="ARBA00022833"/>
    </source>
</evidence>
<feature type="domain" description="Enoyl reductase (ER)" evidence="6">
    <location>
        <begin position="12"/>
        <end position="360"/>
    </location>
</feature>
<evidence type="ECO:0000256" key="2">
    <source>
        <dbReference type="ARBA" id="ARBA00022723"/>
    </source>
</evidence>
<dbReference type="Pfam" id="PF00107">
    <property type="entry name" value="ADH_zinc_N"/>
    <property type="match status" value="1"/>
</dbReference>
<comment type="caution">
    <text evidence="7">The sequence shown here is derived from an EMBL/GenBank/DDBJ whole genome shotgun (WGS) entry which is preliminary data.</text>
</comment>
<dbReference type="FunFam" id="3.40.50.720:FF:000022">
    <property type="entry name" value="Cinnamyl alcohol dehydrogenase"/>
    <property type="match status" value="1"/>
</dbReference>
<dbReference type="SUPFAM" id="SSF50129">
    <property type="entry name" value="GroES-like"/>
    <property type="match status" value="1"/>
</dbReference>
<proteinExistence type="inferred from homology"/>
<dbReference type="AlphaFoldDB" id="A0A9P0VWT2"/>
<dbReference type="GO" id="GO:0008270">
    <property type="term" value="F:zinc ion binding"/>
    <property type="evidence" value="ECO:0007669"/>
    <property type="project" value="InterPro"/>
</dbReference>
<comment type="similarity">
    <text evidence="5">Belongs to the zinc-containing alcohol dehydrogenase family.</text>
</comment>
<organism evidence="7 8">
    <name type="scientific">[Candida] railenensis</name>
    <dbReference type="NCBI Taxonomy" id="45579"/>
    <lineage>
        <taxon>Eukaryota</taxon>
        <taxon>Fungi</taxon>
        <taxon>Dikarya</taxon>
        <taxon>Ascomycota</taxon>
        <taxon>Saccharomycotina</taxon>
        <taxon>Pichiomycetes</taxon>
        <taxon>Debaryomycetaceae</taxon>
        <taxon>Kurtzmaniella</taxon>
    </lineage>
</organism>
<evidence type="ECO:0000256" key="5">
    <source>
        <dbReference type="RuleBase" id="RU361277"/>
    </source>
</evidence>
<keyword evidence="4" id="KW-0560">Oxidoreductase</keyword>
<gene>
    <name evidence="7" type="ORF">CLIB1423_03S02982</name>
</gene>
<keyword evidence="8" id="KW-1185">Reference proteome</keyword>
<sequence length="368" mass="39347">MSVVPEYFQGFGVDKAENWNKPKLVKYKHKTVGDNDVVLENIACGLCGSDILTASGQWSDLLRDDLVVGHEIIGHVIAVGSKVTSVKIGQRCGIGAHCSSCMKSSCGRCSNDNEQYCKNNGVGTYNAVDKSAGNYVTQGGYASHSVAHEQFVFPIPDALETIHAAPLMCAGLTVFSPIVRNVGYDAKGKTVGIIGIGGLGHLAIQFAHAIGAKVVAFSRSSNKKDQAIKMGADAFIATGEEKDWTSKYDDYFDLVLNCAAGSDLSLDSFLSTLKVDAKFVSVGLPPSKDKYEVSPFAFVGNAGNFGSSLLGSKKEALAMLDIAVKHGVKPWVEEVPISEAGCNTALTRCENGDVRYRFVFTEFDKAFK</sequence>
<dbReference type="Gene3D" id="3.40.50.720">
    <property type="entry name" value="NAD(P)-binding Rossmann-like Domain"/>
    <property type="match status" value="1"/>
</dbReference>
<evidence type="ECO:0000259" key="6">
    <source>
        <dbReference type="SMART" id="SM00829"/>
    </source>
</evidence>
<protein>
    <submittedName>
        <fullName evidence="7">NADP-dependent alcohol dehydrogenase 7</fullName>
    </submittedName>
</protein>
<dbReference type="InterPro" id="IPR036291">
    <property type="entry name" value="NAD(P)-bd_dom_sf"/>
</dbReference>
<name>A0A9P0VWT2_9ASCO</name>
<dbReference type="InterPro" id="IPR013149">
    <property type="entry name" value="ADH-like_C"/>
</dbReference>
<dbReference type="GO" id="GO:0016616">
    <property type="term" value="F:oxidoreductase activity, acting on the CH-OH group of donors, NAD or NADP as acceptor"/>
    <property type="evidence" value="ECO:0007669"/>
    <property type="project" value="InterPro"/>
</dbReference>
<comment type="cofactor">
    <cofactor evidence="1 5">
        <name>Zn(2+)</name>
        <dbReference type="ChEBI" id="CHEBI:29105"/>
    </cofactor>
</comment>
<keyword evidence="2 5" id="KW-0479">Metal-binding</keyword>
<keyword evidence="3 5" id="KW-0862">Zinc</keyword>
<accession>A0A9P0VWT2</accession>
<dbReference type="Pfam" id="PF08240">
    <property type="entry name" value="ADH_N"/>
    <property type="match status" value="1"/>
</dbReference>
<dbReference type="Gene3D" id="3.90.180.10">
    <property type="entry name" value="Medium-chain alcohol dehydrogenases, catalytic domain"/>
    <property type="match status" value="1"/>
</dbReference>
<dbReference type="Proteomes" id="UP000837801">
    <property type="component" value="Unassembled WGS sequence"/>
</dbReference>
<dbReference type="InterPro" id="IPR011032">
    <property type="entry name" value="GroES-like_sf"/>
</dbReference>
<dbReference type="InterPro" id="IPR047109">
    <property type="entry name" value="CAD-like"/>
</dbReference>
<dbReference type="InterPro" id="IPR002328">
    <property type="entry name" value="ADH_Zn_CS"/>
</dbReference>
<dbReference type="PANTHER" id="PTHR42683">
    <property type="entry name" value="ALDEHYDE REDUCTASE"/>
    <property type="match status" value="1"/>
</dbReference>
<dbReference type="InterPro" id="IPR020843">
    <property type="entry name" value="ER"/>
</dbReference>
<dbReference type="InterPro" id="IPR013154">
    <property type="entry name" value="ADH-like_N"/>
</dbReference>
<dbReference type="EMBL" id="CAKXYY010000003">
    <property type="protein sequence ID" value="CAH2351292.1"/>
    <property type="molecule type" value="Genomic_DNA"/>
</dbReference>
<dbReference type="CDD" id="cd05283">
    <property type="entry name" value="CAD1"/>
    <property type="match status" value="1"/>
</dbReference>
<dbReference type="SMART" id="SM00829">
    <property type="entry name" value="PKS_ER"/>
    <property type="match status" value="1"/>
</dbReference>
<dbReference type="SUPFAM" id="SSF51735">
    <property type="entry name" value="NAD(P)-binding Rossmann-fold domains"/>
    <property type="match status" value="1"/>
</dbReference>
<dbReference type="PROSITE" id="PS00065">
    <property type="entry name" value="D_2_HYDROXYACID_DH_1"/>
    <property type="match status" value="1"/>
</dbReference>
<dbReference type="InterPro" id="IPR029752">
    <property type="entry name" value="D-isomer_DH_CS1"/>
</dbReference>
<evidence type="ECO:0000313" key="8">
    <source>
        <dbReference type="Proteomes" id="UP000837801"/>
    </source>
</evidence>
<evidence type="ECO:0000256" key="4">
    <source>
        <dbReference type="ARBA" id="ARBA00023002"/>
    </source>
</evidence>